<comment type="caution">
    <text evidence="1">The sequence shown here is derived from an EMBL/GenBank/DDBJ whole genome shotgun (WGS) entry which is preliminary data.</text>
</comment>
<feature type="non-terminal residue" evidence="1">
    <location>
        <position position="1"/>
    </location>
</feature>
<evidence type="ECO:0000313" key="1">
    <source>
        <dbReference type="EMBL" id="KAH9310178.1"/>
    </source>
</evidence>
<proteinExistence type="predicted"/>
<keyword evidence="2" id="KW-1185">Reference proteome</keyword>
<gene>
    <name evidence="1" type="ORF">KI387_038089</name>
</gene>
<reference evidence="1 2" key="1">
    <citation type="journal article" date="2021" name="Nat. Plants">
        <title>The Taxus genome provides insights into paclitaxel biosynthesis.</title>
        <authorList>
            <person name="Xiong X."/>
            <person name="Gou J."/>
            <person name="Liao Q."/>
            <person name="Li Y."/>
            <person name="Zhou Q."/>
            <person name="Bi G."/>
            <person name="Li C."/>
            <person name="Du R."/>
            <person name="Wang X."/>
            <person name="Sun T."/>
            <person name="Guo L."/>
            <person name="Liang H."/>
            <person name="Lu P."/>
            <person name="Wu Y."/>
            <person name="Zhang Z."/>
            <person name="Ro D.K."/>
            <person name="Shang Y."/>
            <person name="Huang S."/>
            <person name="Yan J."/>
        </authorList>
    </citation>
    <scope>NUCLEOTIDE SEQUENCE [LARGE SCALE GENOMIC DNA]</scope>
    <source>
        <strain evidence="1">Ta-2019</strain>
    </source>
</reference>
<dbReference type="Proteomes" id="UP000824469">
    <property type="component" value="Unassembled WGS sequence"/>
</dbReference>
<dbReference type="EMBL" id="JAHRHJ020000007">
    <property type="protein sequence ID" value="KAH9310178.1"/>
    <property type="molecule type" value="Genomic_DNA"/>
</dbReference>
<protein>
    <submittedName>
        <fullName evidence="1">Uncharacterized protein</fullName>
    </submittedName>
</protein>
<feature type="non-terminal residue" evidence="1">
    <location>
        <position position="65"/>
    </location>
</feature>
<dbReference type="AlphaFoldDB" id="A0AA38FU87"/>
<name>A0AA38FU87_TAXCH</name>
<sequence>LGSLNVMTLGSLRLLLISYKFVFVKTLKICSVQLYAALYCGAFLGLDHSFETVKTIPEVFTILLQ</sequence>
<accession>A0AA38FU87</accession>
<organism evidence="1 2">
    <name type="scientific">Taxus chinensis</name>
    <name type="common">Chinese yew</name>
    <name type="synonym">Taxus wallichiana var. chinensis</name>
    <dbReference type="NCBI Taxonomy" id="29808"/>
    <lineage>
        <taxon>Eukaryota</taxon>
        <taxon>Viridiplantae</taxon>
        <taxon>Streptophyta</taxon>
        <taxon>Embryophyta</taxon>
        <taxon>Tracheophyta</taxon>
        <taxon>Spermatophyta</taxon>
        <taxon>Pinopsida</taxon>
        <taxon>Pinidae</taxon>
        <taxon>Conifers II</taxon>
        <taxon>Cupressales</taxon>
        <taxon>Taxaceae</taxon>
        <taxon>Taxus</taxon>
    </lineage>
</organism>
<evidence type="ECO:0000313" key="2">
    <source>
        <dbReference type="Proteomes" id="UP000824469"/>
    </source>
</evidence>